<evidence type="ECO:0000256" key="2">
    <source>
        <dbReference type="ARBA" id="ARBA00022448"/>
    </source>
</evidence>
<name>A0AAC9W1F2_EUBLI</name>
<proteinExistence type="predicted"/>
<evidence type="ECO:0000256" key="1">
    <source>
        <dbReference type="ARBA" id="ARBA00004651"/>
    </source>
</evidence>
<gene>
    <name evidence="8" type="ORF">B2M23_03485</name>
</gene>
<feature type="transmembrane region" description="Helical" evidence="7">
    <location>
        <begin position="154"/>
        <end position="174"/>
    </location>
</feature>
<evidence type="ECO:0000256" key="4">
    <source>
        <dbReference type="ARBA" id="ARBA00022692"/>
    </source>
</evidence>
<dbReference type="PANTHER" id="PTHR30047">
    <property type="entry name" value="HIGH-AFFINITY CHOLINE TRANSPORT PROTEIN-RELATED"/>
    <property type="match status" value="1"/>
</dbReference>
<accession>A0AAC9W1F2</accession>
<organism evidence="8 9">
    <name type="scientific">Eubacterium limosum</name>
    <dbReference type="NCBI Taxonomy" id="1736"/>
    <lineage>
        <taxon>Bacteria</taxon>
        <taxon>Bacillati</taxon>
        <taxon>Bacillota</taxon>
        <taxon>Clostridia</taxon>
        <taxon>Eubacteriales</taxon>
        <taxon>Eubacteriaceae</taxon>
        <taxon>Eubacterium</taxon>
    </lineage>
</organism>
<evidence type="ECO:0008006" key="10">
    <source>
        <dbReference type="Google" id="ProtNLM"/>
    </source>
</evidence>
<feature type="transmembrane region" description="Helical" evidence="7">
    <location>
        <begin position="325"/>
        <end position="347"/>
    </location>
</feature>
<reference evidence="9" key="1">
    <citation type="journal article" date="2017" name="Sci. Rep.">
        <title>Determination of the Genome and Primary Transcriptome of Syngas Fermenting Eubacterium limosum ATCC 8486.</title>
        <authorList>
            <person name="Song Y."/>
            <person name="Shin J."/>
            <person name="Jeong Y."/>
            <person name="Jin S."/>
            <person name="Lee J.K."/>
            <person name="Kim D.R."/>
            <person name="Kim S.C."/>
            <person name="Cho S."/>
            <person name="Cho B.K."/>
        </authorList>
    </citation>
    <scope>NUCLEOTIDE SEQUENCE [LARGE SCALE GENOMIC DNA]</scope>
    <source>
        <strain evidence="9">ATCC 8486</strain>
    </source>
</reference>
<sequence length="544" mass="59773">MEGKNKEKGKSVWQEVDKRVLIPGGICLFLVVLAGAVFPAQFETGLSACVEWIMAHFKWLYIVCVCAVTIVCFWLILSKYGNIRLGGKKAKPSFSLFTWCTLSLTGTIAVGICFYGVSGPVNAFMNPPEFLHVAPGSPEAVIPSLKYCFLHYGIPPYFLMVFFAMILALVYYNGKRDLRGSSTLFPLIGEKSKTWIGNIANILMVVCLIVCGTNMGLAVIQLNAGIGTVAGMTETPGFEVVLIIVYTVATVIFATSGAHKLMGRLSNVNAVCYAVILIFVLFTTSVNDTFNLLFTSLGEFVRDFIPMISFGDPIYQTGWQNSNSMFYYAWNLVPALMQALFYVSIAYGRTLRQFLLVNCLLPCTVVFTWYAAFGGNAMLGILNGSDLFAQMQQFGDGIATFAFLDTLPLGQIMKWVFIIVAMMTFITFSDSVAYSFPMLLMKKTSTDISLTKIPKALNAAVAIFMGVLTMVLLFVGGYDALNQVIVVLGFPAVIFTLIVLIAGVRFILHRDKYDVAYIEEMEEAEQAEKAEIKSGHAASRTSTS</sequence>
<evidence type="ECO:0000256" key="6">
    <source>
        <dbReference type="ARBA" id="ARBA00023136"/>
    </source>
</evidence>
<evidence type="ECO:0000313" key="8">
    <source>
        <dbReference type="EMBL" id="ARD64660.1"/>
    </source>
</evidence>
<keyword evidence="2" id="KW-0813">Transport</keyword>
<evidence type="ECO:0000313" key="9">
    <source>
        <dbReference type="Proteomes" id="UP000192391"/>
    </source>
</evidence>
<feature type="transmembrane region" description="Helical" evidence="7">
    <location>
        <begin position="270"/>
        <end position="287"/>
    </location>
</feature>
<feature type="transmembrane region" description="Helical" evidence="7">
    <location>
        <begin position="415"/>
        <end position="436"/>
    </location>
</feature>
<dbReference type="Pfam" id="PF02028">
    <property type="entry name" value="BCCT"/>
    <property type="match status" value="1"/>
</dbReference>
<dbReference type="KEGG" id="elim:B2M23_03485"/>
<evidence type="ECO:0000256" key="5">
    <source>
        <dbReference type="ARBA" id="ARBA00022989"/>
    </source>
</evidence>
<dbReference type="RefSeq" id="WP_038353363.1">
    <property type="nucleotide sequence ID" value="NZ_CP019962.1"/>
</dbReference>
<feature type="transmembrane region" description="Helical" evidence="7">
    <location>
        <begin position="484"/>
        <end position="508"/>
    </location>
</feature>
<dbReference type="GO" id="GO:0005886">
    <property type="term" value="C:plasma membrane"/>
    <property type="evidence" value="ECO:0007669"/>
    <property type="project" value="UniProtKB-SubCell"/>
</dbReference>
<dbReference type="AlphaFoldDB" id="A0AAC9W1F2"/>
<feature type="transmembrane region" description="Helical" evidence="7">
    <location>
        <begin position="457"/>
        <end position="478"/>
    </location>
</feature>
<feature type="transmembrane region" description="Helical" evidence="7">
    <location>
        <begin position="59"/>
        <end position="76"/>
    </location>
</feature>
<feature type="transmembrane region" description="Helical" evidence="7">
    <location>
        <begin position="240"/>
        <end position="258"/>
    </location>
</feature>
<protein>
    <recommendedName>
        <fullName evidence="10">Glycine betaine transporter</fullName>
    </recommendedName>
</protein>
<keyword evidence="5 7" id="KW-1133">Transmembrane helix</keyword>
<keyword evidence="6 7" id="KW-0472">Membrane</keyword>
<comment type="subcellular location">
    <subcellularLocation>
        <location evidence="1">Cell membrane</location>
        <topology evidence="1">Multi-pass membrane protein</topology>
    </subcellularLocation>
</comment>
<feature type="transmembrane region" description="Helical" evidence="7">
    <location>
        <begin position="96"/>
        <end position="117"/>
    </location>
</feature>
<evidence type="ECO:0000256" key="7">
    <source>
        <dbReference type="SAM" id="Phobius"/>
    </source>
</evidence>
<dbReference type="InterPro" id="IPR000060">
    <property type="entry name" value="BCCT_transptr"/>
</dbReference>
<feature type="transmembrane region" description="Helical" evidence="7">
    <location>
        <begin position="195"/>
        <end position="220"/>
    </location>
</feature>
<feature type="transmembrane region" description="Helical" evidence="7">
    <location>
        <begin position="20"/>
        <end position="39"/>
    </location>
</feature>
<dbReference type="Proteomes" id="UP000192391">
    <property type="component" value="Chromosome"/>
</dbReference>
<dbReference type="EMBL" id="CP019962">
    <property type="protein sequence ID" value="ARD64660.1"/>
    <property type="molecule type" value="Genomic_DNA"/>
</dbReference>
<keyword evidence="3" id="KW-1003">Cell membrane</keyword>
<feature type="transmembrane region" description="Helical" evidence="7">
    <location>
        <begin position="354"/>
        <end position="373"/>
    </location>
</feature>
<dbReference type="PANTHER" id="PTHR30047:SF11">
    <property type="entry name" value="L-CARNITINE_GAMMA-BUTYROBETAINE ANTIPORTER"/>
    <property type="match status" value="1"/>
</dbReference>
<keyword evidence="4 7" id="KW-0812">Transmembrane</keyword>
<dbReference type="GO" id="GO:0022857">
    <property type="term" value="F:transmembrane transporter activity"/>
    <property type="evidence" value="ECO:0007669"/>
    <property type="project" value="InterPro"/>
</dbReference>
<evidence type="ECO:0000256" key="3">
    <source>
        <dbReference type="ARBA" id="ARBA00022475"/>
    </source>
</evidence>